<reference evidence="1" key="1">
    <citation type="journal article" date="2015" name="Nature">
        <title>Complex archaea that bridge the gap between prokaryotes and eukaryotes.</title>
        <authorList>
            <person name="Spang A."/>
            <person name="Saw J.H."/>
            <person name="Jorgensen S.L."/>
            <person name="Zaremba-Niedzwiedzka K."/>
            <person name="Martijn J."/>
            <person name="Lind A.E."/>
            <person name="van Eijk R."/>
            <person name="Schleper C."/>
            <person name="Guy L."/>
            <person name="Ettema T.J."/>
        </authorList>
    </citation>
    <scope>NUCLEOTIDE SEQUENCE</scope>
</reference>
<sequence length="37" mass="4267">MSRLAEIDEREKAATKGPWKLFDKNKTRSVYKGDISP</sequence>
<evidence type="ECO:0000313" key="1">
    <source>
        <dbReference type="EMBL" id="KKK74152.1"/>
    </source>
</evidence>
<dbReference type="EMBL" id="LAZR01056456">
    <property type="protein sequence ID" value="KKK74152.1"/>
    <property type="molecule type" value="Genomic_DNA"/>
</dbReference>
<gene>
    <name evidence="1" type="ORF">LCGC14_2886610</name>
</gene>
<dbReference type="AlphaFoldDB" id="A0A0F8XYH8"/>
<feature type="non-terminal residue" evidence="1">
    <location>
        <position position="37"/>
    </location>
</feature>
<protein>
    <submittedName>
        <fullName evidence="1">Uncharacterized protein</fullName>
    </submittedName>
</protein>
<accession>A0A0F8XYH8</accession>
<proteinExistence type="predicted"/>
<organism evidence="1">
    <name type="scientific">marine sediment metagenome</name>
    <dbReference type="NCBI Taxonomy" id="412755"/>
    <lineage>
        <taxon>unclassified sequences</taxon>
        <taxon>metagenomes</taxon>
        <taxon>ecological metagenomes</taxon>
    </lineage>
</organism>
<comment type="caution">
    <text evidence="1">The sequence shown here is derived from an EMBL/GenBank/DDBJ whole genome shotgun (WGS) entry which is preliminary data.</text>
</comment>
<name>A0A0F8XYH8_9ZZZZ</name>